<gene>
    <name evidence="1" type="ORF">ACFS6I_18175</name>
</gene>
<evidence type="ECO:0000313" key="1">
    <source>
        <dbReference type="EMBL" id="MFD2905861.1"/>
    </source>
</evidence>
<sequence>MKQQIKFIYILIGLLVSCIDRPAQNNHQKDFHFTYEVNLELPEKKDKKIKVFLDSIFPNAFSNTKEQIIYQTKDFCKEEFKPEIIKSKRTLHIKYMYNEEDRCLKTLKSIVAKISKI</sequence>
<dbReference type="PROSITE" id="PS51257">
    <property type="entry name" value="PROKAR_LIPOPROTEIN"/>
    <property type="match status" value="1"/>
</dbReference>
<proteinExistence type="predicted"/>
<accession>A0ABW5Z080</accession>
<reference evidence="2" key="1">
    <citation type="journal article" date="2019" name="Int. J. Syst. Evol. Microbiol.">
        <title>The Global Catalogue of Microorganisms (GCM) 10K type strain sequencing project: providing services to taxonomists for standard genome sequencing and annotation.</title>
        <authorList>
            <consortium name="The Broad Institute Genomics Platform"/>
            <consortium name="The Broad Institute Genome Sequencing Center for Infectious Disease"/>
            <person name="Wu L."/>
            <person name="Ma J."/>
        </authorList>
    </citation>
    <scope>NUCLEOTIDE SEQUENCE [LARGE SCALE GENOMIC DNA]</scope>
    <source>
        <strain evidence="2">KCTC 22209</strain>
    </source>
</reference>
<comment type="caution">
    <text evidence="1">The sequence shown here is derived from an EMBL/GenBank/DDBJ whole genome shotgun (WGS) entry which is preliminary data.</text>
</comment>
<name>A0ABW5Z080_9SPHI</name>
<protein>
    <recommendedName>
        <fullName evidence="3">Lipoprotein</fullName>
    </recommendedName>
</protein>
<organism evidence="1 2">
    <name type="scientific">Sphingobacterium anhuiense</name>
    <dbReference type="NCBI Taxonomy" id="493780"/>
    <lineage>
        <taxon>Bacteria</taxon>
        <taxon>Pseudomonadati</taxon>
        <taxon>Bacteroidota</taxon>
        <taxon>Sphingobacteriia</taxon>
        <taxon>Sphingobacteriales</taxon>
        <taxon>Sphingobacteriaceae</taxon>
        <taxon>Sphingobacterium</taxon>
    </lineage>
</organism>
<evidence type="ECO:0000313" key="2">
    <source>
        <dbReference type="Proteomes" id="UP001597509"/>
    </source>
</evidence>
<keyword evidence="2" id="KW-1185">Reference proteome</keyword>
<dbReference type="RefSeq" id="WP_380922745.1">
    <property type="nucleotide sequence ID" value="NZ_JBHUPE010000007.1"/>
</dbReference>
<dbReference type="EMBL" id="JBHUPE010000007">
    <property type="protein sequence ID" value="MFD2905861.1"/>
    <property type="molecule type" value="Genomic_DNA"/>
</dbReference>
<evidence type="ECO:0008006" key="3">
    <source>
        <dbReference type="Google" id="ProtNLM"/>
    </source>
</evidence>
<dbReference type="Proteomes" id="UP001597509">
    <property type="component" value="Unassembled WGS sequence"/>
</dbReference>